<evidence type="ECO:0000313" key="2">
    <source>
        <dbReference type="EMBL" id="KAG6608155.1"/>
    </source>
</evidence>
<dbReference type="EMBL" id="JAGKQH010000001">
    <property type="protein sequence ID" value="KAG6608155.1"/>
    <property type="molecule type" value="Genomic_DNA"/>
</dbReference>
<feature type="region of interest" description="Disordered" evidence="1">
    <location>
        <begin position="1"/>
        <end position="38"/>
    </location>
</feature>
<dbReference type="AlphaFoldDB" id="A0AAV6P670"/>
<gene>
    <name evidence="2" type="ORF">SDJN03_01497</name>
</gene>
<evidence type="ECO:0000256" key="1">
    <source>
        <dbReference type="SAM" id="MobiDB-lite"/>
    </source>
</evidence>
<feature type="non-terminal residue" evidence="2">
    <location>
        <position position="1"/>
    </location>
</feature>
<keyword evidence="3" id="KW-1185">Reference proteome</keyword>
<sequence length="113" mass="12989">MTWQTSRSGRIQASIPRADTDSGTNVLGENWPSKVVHPSTRQQISKELNICKKKKKKEEEMAIYPGIKEPELYLDWDDRSLVIDYTPKLNEQAAPDRSSWLELWTFPVGQVTV</sequence>
<evidence type="ECO:0000313" key="3">
    <source>
        <dbReference type="Proteomes" id="UP000685013"/>
    </source>
</evidence>
<name>A0AAV6P670_9ROSI</name>
<organism evidence="2 3">
    <name type="scientific">Cucurbita argyrosperma subsp. sororia</name>
    <dbReference type="NCBI Taxonomy" id="37648"/>
    <lineage>
        <taxon>Eukaryota</taxon>
        <taxon>Viridiplantae</taxon>
        <taxon>Streptophyta</taxon>
        <taxon>Embryophyta</taxon>
        <taxon>Tracheophyta</taxon>
        <taxon>Spermatophyta</taxon>
        <taxon>Magnoliopsida</taxon>
        <taxon>eudicotyledons</taxon>
        <taxon>Gunneridae</taxon>
        <taxon>Pentapetalae</taxon>
        <taxon>rosids</taxon>
        <taxon>fabids</taxon>
        <taxon>Cucurbitales</taxon>
        <taxon>Cucurbitaceae</taxon>
        <taxon>Cucurbiteae</taxon>
        <taxon>Cucurbita</taxon>
    </lineage>
</organism>
<dbReference type="Proteomes" id="UP000685013">
    <property type="component" value="Chromosome 1"/>
</dbReference>
<reference evidence="2 3" key="1">
    <citation type="journal article" date="2021" name="Hortic Res">
        <title>The domestication of Cucurbita argyrosperma as revealed by the genome of its wild relative.</title>
        <authorList>
            <person name="Barrera-Redondo J."/>
            <person name="Sanchez-de la Vega G."/>
            <person name="Aguirre-Liguori J.A."/>
            <person name="Castellanos-Morales G."/>
            <person name="Gutierrez-Guerrero Y.T."/>
            <person name="Aguirre-Dugua X."/>
            <person name="Aguirre-Planter E."/>
            <person name="Tenaillon M.I."/>
            <person name="Lira-Saade R."/>
            <person name="Eguiarte L.E."/>
        </authorList>
    </citation>
    <scope>NUCLEOTIDE SEQUENCE [LARGE SCALE GENOMIC DNA]</scope>
    <source>
        <strain evidence="2">JBR-2021</strain>
    </source>
</reference>
<feature type="compositionally biased region" description="Polar residues" evidence="1">
    <location>
        <begin position="1"/>
        <end position="11"/>
    </location>
</feature>
<comment type="caution">
    <text evidence="2">The sequence shown here is derived from an EMBL/GenBank/DDBJ whole genome shotgun (WGS) entry which is preliminary data.</text>
</comment>
<proteinExistence type="predicted"/>
<accession>A0AAV6P670</accession>
<protein>
    <submittedName>
        <fullName evidence="2">Uncharacterized protein</fullName>
    </submittedName>
</protein>